<evidence type="ECO:0000313" key="2">
    <source>
        <dbReference type="EMBL" id="KAK7108693.1"/>
    </source>
</evidence>
<dbReference type="GO" id="GO:0003352">
    <property type="term" value="P:regulation of cilium movement"/>
    <property type="evidence" value="ECO:0007669"/>
    <property type="project" value="InterPro"/>
</dbReference>
<name>A0AAN9GH45_9CAEN</name>
<gene>
    <name evidence="2" type="ORF">V1264_016378</name>
</gene>
<dbReference type="PANTHER" id="PTHR13238:SF0">
    <property type="entry name" value="CILIA- AND FLAGELLA-ASSOCIATED PROTEIN 298"/>
    <property type="match status" value="1"/>
</dbReference>
<organism evidence="2 3">
    <name type="scientific">Littorina saxatilis</name>
    <dbReference type="NCBI Taxonomy" id="31220"/>
    <lineage>
        <taxon>Eukaryota</taxon>
        <taxon>Metazoa</taxon>
        <taxon>Spiralia</taxon>
        <taxon>Lophotrochozoa</taxon>
        <taxon>Mollusca</taxon>
        <taxon>Gastropoda</taxon>
        <taxon>Caenogastropoda</taxon>
        <taxon>Littorinimorpha</taxon>
        <taxon>Littorinoidea</taxon>
        <taxon>Littorinidae</taxon>
        <taxon>Littorina</taxon>
    </lineage>
</organism>
<dbReference type="AlphaFoldDB" id="A0AAN9GH45"/>
<accession>A0AAN9GH45</accession>
<evidence type="ECO:0000256" key="1">
    <source>
        <dbReference type="ARBA" id="ARBA00009619"/>
    </source>
</evidence>
<dbReference type="InterPro" id="IPR021298">
    <property type="entry name" value="CFAP298"/>
</dbReference>
<dbReference type="PANTHER" id="PTHR13238">
    <property type="entry name" value="PROTEIN C21ORF59"/>
    <property type="match status" value="1"/>
</dbReference>
<evidence type="ECO:0000313" key="3">
    <source>
        <dbReference type="Proteomes" id="UP001374579"/>
    </source>
</evidence>
<proteinExistence type="inferred from homology"/>
<keyword evidence="3" id="KW-1185">Reference proteome</keyword>
<dbReference type="Proteomes" id="UP001374579">
    <property type="component" value="Unassembled WGS sequence"/>
</dbReference>
<dbReference type="Pfam" id="PF11069">
    <property type="entry name" value="CFAP298"/>
    <property type="match status" value="1"/>
</dbReference>
<dbReference type="EMBL" id="JBAMIC010000004">
    <property type="protein sequence ID" value="KAK7108693.1"/>
    <property type="molecule type" value="Genomic_DNA"/>
</dbReference>
<comment type="similarity">
    <text evidence="1">Belongs to the CFAP298 family.</text>
</comment>
<evidence type="ECO:0008006" key="4">
    <source>
        <dbReference type="Google" id="ProtNLM"/>
    </source>
</evidence>
<sequence length="290" mass="33159">MVKLHIKHGDESHFLYETTTDMPMDALLEDVVAIYNGRLKVHRICGEMEQLEKHGITLPPNMQGLTDEQVEDLKLKDEWEEKCIPQGGAKFNKDTIGCRNGHAPNDKMKEMLKKTMQEAKDLISKKKVEANALVTQATVKEALDMLRGAVMIVYPMGLPPHDPIRNEFENTEDLSGKQASLEVLDMSNASLWWAGKEMQRGKKLADYLGKNEKTKIVAKLQKRGMGAPAREAPISAEDQKTMMAYYYNKQEEWKRMEKESEDSYLDSPWADGNQLKRQFQGMKDVKWGPR</sequence>
<reference evidence="2 3" key="1">
    <citation type="submission" date="2024-02" db="EMBL/GenBank/DDBJ databases">
        <title>Chromosome-scale genome assembly of the rough periwinkle Littorina saxatilis.</title>
        <authorList>
            <person name="De Jode A."/>
            <person name="Faria R."/>
            <person name="Formenti G."/>
            <person name="Sims Y."/>
            <person name="Smith T.P."/>
            <person name="Tracey A."/>
            <person name="Wood J.M.D."/>
            <person name="Zagrodzka Z.B."/>
            <person name="Johannesson K."/>
            <person name="Butlin R.K."/>
            <person name="Leder E.H."/>
        </authorList>
    </citation>
    <scope>NUCLEOTIDE SEQUENCE [LARGE SCALE GENOMIC DNA]</scope>
    <source>
        <strain evidence="2">Snail1</strain>
        <tissue evidence="2">Muscle</tissue>
    </source>
</reference>
<protein>
    <recommendedName>
        <fullName evidence="4">Cilia- and flagella-associated protein 298</fullName>
    </recommendedName>
</protein>
<comment type="caution">
    <text evidence="2">The sequence shown here is derived from an EMBL/GenBank/DDBJ whole genome shotgun (WGS) entry which is preliminary data.</text>
</comment>